<dbReference type="SUPFAM" id="SSF57959">
    <property type="entry name" value="Leucine zipper domain"/>
    <property type="match status" value="1"/>
</dbReference>
<evidence type="ECO:0000256" key="1">
    <source>
        <dbReference type="SAM" id="MobiDB-lite"/>
    </source>
</evidence>
<dbReference type="EMBL" id="JBFDAA010000013">
    <property type="protein sequence ID" value="KAL1122985.1"/>
    <property type="molecule type" value="Genomic_DNA"/>
</dbReference>
<evidence type="ECO:0000313" key="3">
    <source>
        <dbReference type="EMBL" id="KAL1122985.1"/>
    </source>
</evidence>
<proteinExistence type="predicted"/>
<evidence type="ECO:0000313" key="4">
    <source>
        <dbReference type="Proteomes" id="UP001558652"/>
    </source>
</evidence>
<feature type="compositionally biased region" description="Low complexity" evidence="1">
    <location>
        <begin position="276"/>
        <end position="292"/>
    </location>
</feature>
<dbReference type="GO" id="GO:0005634">
    <property type="term" value="C:nucleus"/>
    <property type="evidence" value="ECO:0007669"/>
    <property type="project" value="UniProtKB-ARBA"/>
</dbReference>
<protein>
    <recommendedName>
        <fullName evidence="2">BZIP domain-containing protein</fullName>
    </recommendedName>
</protein>
<feature type="region of interest" description="Disordered" evidence="1">
    <location>
        <begin position="141"/>
        <end position="188"/>
    </location>
</feature>
<feature type="region of interest" description="Disordered" evidence="1">
    <location>
        <begin position="1"/>
        <end position="21"/>
    </location>
</feature>
<accession>A0ABD0Y6H1</accession>
<dbReference type="Proteomes" id="UP001558652">
    <property type="component" value="Unassembled WGS sequence"/>
</dbReference>
<feature type="compositionally biased region" description="Polar residues" evidence="1">
    <location>
        <begin position="1"/>
        <end position="15"/>
    </location>
</feature>
<gene>
    <name evidence="3" type="ORF">AAG570_003309</name>
</gene>
<dbReference type="PANTHER" id="PTHR21552:SF2">
    <property type="entry name" value="CREB3 REGULATORY FACTOR"/>
    <property type="match status" value="1"/>
</dbReference>
<feature type="compositionally biased region" description="Acidic residues" evidence="1">
    <location>
        <begin position="305"/>
        <end position="327"/>
    </location>
</feature>
<name>A0ABD0Y6H1_9HEMI</name>
<dbReference type="PROSITE" id="PS00036">
    <property type="entry name" value="BZIP_BASIC"/>
    <property type="match status" value="1"/>
</dbReference>
<feature type="compositionally biased region" description="Low complexity" evidence="1">
    <location>
        <begin position="164"/>
        <end position="179"/>
    </location>
</feature>
<keyword evidence="4" id="KW-1185">Reference proteome</keyword>
<dbReference type="InterPro" id="IPR004827">
    <property type="entry name" value="bZIP"/>
</dbReference>
<feature type="domain" description="BZIP" evidence="2">
    <location>
        <begin position="445"/>
        <end position="459"/>
    </location>
</feature>
<dbReference type="AlphaFoldDB" id="A0ABD0Y6H1"/>
<reference evidence="3 4" key="1">
    <citation type="submission" date="2024-07" db="EMBL/GenBank/DDBJ databases">
        <title>Chromosome-level genome assembly of the water stick insect Ranatra chinensis (Heteroptera: Nepidae).</title>
        <authorList>
            <person name="Liu X."/>
        </authorList>
    </citation>
    <scope>NUCLEOTIDE SEQUENCE [LARGE SCALE GENOMIC DNA]</scope>
    <source>
        <strain evidence="3">Cailab_2021Rc</strain>
        <tissue evidence="3">Muscle</tissue>
    </source>
</reference>
<feature type="region of interest" description="Disordered" evidence="1">
    <location>
        <begin position="200"/>
        <end position="257"/>
    </location>
</feature>
<sequence>MAMENPTFNNNNNSAGVPIPGVRKAQQSDFCSDLAEASPGGSSFQAGSTSLYSGASVWSPRSEIKMDDDDIFQVDKSDLIQGPTLAELNANDETLLEDLNFDDLLLPEENTSFFIQVTSITESIQRLSPVSQASQVATSFPPDGFYRDFGGGRSPSEVGEDSKSPPVSQNSSSSSLVQPPGGGLSPLQHKHSTLHELLLKTTPPPDQLGRSVPGLRTPSLRRTQVVSPSLTVAAQSSLGGGAAPSPSPSSRLSSSAPTHLGLDQIWQRREPRPHLLSTSSLAEATSTSSLSTGGVLSPEAHDFSYDEGFDSEDDSDHYEDFSSDADGECGGASGSLGSSRGSKKERYFWQYNVQAKGPKGQRLVLKARQEDPHFLDEVTDPVFSPQCSVQGIKHSGKARKGDGNDLTPNPRKLNAIGKELDKLNRIINDMTPVSELPFSVRPKTRKEKNKLASRACRLKKKAQHEANKIKLYGLENEHRRLMNGINQMKHLLISRVSADPPDSQEIFRLTEKVMKSATKVKIAGQTTEFVNKILEKVKLGVPNGGLEELQH</sequence>
<feature type="compositionally biased region" description="Low complexity" evidence="1">
    <location>
        <begin position="248"/>
        <end position="257"/>
    </location>
</feature>
<dbReference type="PANTHER" id="PTHR21552">
    <property type="entry name" value="ADULT RETINA PROTEIN"/>
    <property type="match status" value="1"/>
</dbReference>
<comment type="caution">
    <text evidence="3">The sequence shown here is derived from an EMBL/GenBank/DDBJ whole genome shotgun (WGS) entry which is preliminary data.</text>
</comment>
<evidence type="ECO:0000259" key="2">
    <source>
        <dbReference type="PROSITE" id="PS00036"/>
    </source>
</evidence>
<feature type="compositionally biased region" description="Polar residues" evidence="1">
    <location>
        <begin position="220"/>
        <end position="235"/>
    </location>
</feature>
<dbReference type="InterPro" id="IPR039165">
    <property type="entry name" value="CREBRF"/>
</dbReference>
<dbReference type="InterPro" id="IPR046347">
    <property type="entry name" value="bZIP_sf"/>
</dbReference>
<feature type="region of interest" description="Disordered" evidence="1">
    <location>
        <begin position="276"/>
        <end position="341"/>
    </location>
</feature>
<organism evidence="3 4">
    <name type="scientific">Ranatra chinensis</name>
    <dbReference type="NCBI Taxonomy" id="642074"/>
    <lineage>
        <taxon>Eukaryota</taxon>
        <taxon>Metazoa</taxon>
        <taxon>Ecdysozoa</taxon>
        <taxon>Arthropoda</taxon>
        <taxon>Hexapoda</taxon>
        <taxon>Insecta</taxon>
        <taxon>Pterygota</taxon>
        <taxon>Neoptera</taxon>
        <taxon>Paraneoptera</taxon>
        <taxon>Hemiptera</taxon>
        <taxon>Heteroptera</taxon>
        <taxon>Panheteroptera</taxon>
        <taxon>Nepomorpha</taxon>
        <taxon>Nepidae</taxon>
        <taxon>Ranatrinae</taxon>
        <taxon>Ranatra</taxon>
    </lineage>
</organism>
<dbReference type="CDD" id="cd14809">
    <property type="entry name" value="bZIP_AUREO-like"/>
    <property type="match status" value="1"/>
</dbReference>